<keyword evidence="5" id="KW-1185">Reference proteome</keyword>
<accession>A0A8J4V5J4</accession>
<dbReference type="PANTHER" id="PTHR42919">
    <property type="entry name" value="N-ALPHA-ACETYLTRANSFERASE"/>
    <property type="match status" value="1"/>
</dbReference>
<dbReference type="PANTHER" id="PTHR42919:SF8">
    <property type="entry name" value="N-ALPHA-ACETYLTRANSFERASE 50"/>
    <property type="match status" value="1"/>
</dbReference>
<dbReference type="InterPro" id="IPR051556">
    <property type="entry name" value="N-term/lysine_N-AcTrnsfr"/>
</dbReference>
<organism evidence="4 5">
    <name type="scientific">Polysphondylium violaceum</name>
    <dbReference type="NCBI Taxonomy" id="133409"/>
    <lineage>
        <taxon>Eukaryota</taxon>
        <taxon>Amoebozoa</taxon>
        <taxon>Evosea</taxon>
        <taxon>Eumycetozoa</taxon>
        <taxon>Dictyostelia</taxon>
        <taxon>Dictyosteliales</taxon>
        <taxon>Dictyosteliaceae</taxon>
        <taxon>Polysphondylium</taxon>
    </lineage>
</organism>
<name>A0A8J4V5J4_9MYCE</name>
<evidence type="ECO:0000313" key="4">
    <source>
        <dbReference type="EMBL" id="KAF2074612.1"/>
    </source>
</evidence>
<gene>
    <name evidence="4" type="ORF">CYY_004082</name>
</gene>
<dbReference type="SUPFAM" id="SSF55729">
    <property type="entry name" value="Acyl-CoA N-acyltransferases (Nat)"/>
    <property type="match status" value="1"/>
</dbReference>
<dbReference type="OrthoDB" id="9975416at2759"/>
<dbReference type="Gene3D" id="3.40.630.30">
    <property type="match status" value="1"/>
</dbReference>
<dbReference type="Proteomes" id="UP000695562">
    <property type="component" value="Unassembled WGS sequence"/>
</dbReference>
<reference evidence="4" key="1">
    <citation type="submission" date="2020-01" db="EMBL/GenBank/DDBJ databases">
        <title>Development of genomics and gene disruption for Polysphondylium violaceum indicates a role for the polyketide synthase stlB in stalk morphogenesis.</title>
        <authorList>
            <person name="Narita B."/>
            <person name="Kawabe Y."/>
            <person name="Kin K."/>
            <person name="Saito T."/>
            <person name="Gibbs R."/>
            <person name="Kuspa A."/>
            <person name="Muzny D."/>
            <person name="Queller D."/>
            <person name="Richards S."/>
            <person name="Strassman J."/>
            <person name="Sucgang R."/>
            <person name="Worley K."/>
            <person name="Schaap P."/>
        </authorList>
    </citation>
    <scope>NUCLEOTIDE SEQUENCE</scope>
    <source>
        <strain evidence="4">QSvi11</strain>
    </source>
</reference>
<keyword evidence="1" id="KW-0808">Transferase</keyword>
<dbReference type="GO" id="GO:0016747">
    <property type="term" value="F:acyltransferase activity, transferring groups other than amino-acyl groups"/>
    <property type="evidence" value="ECO:0007669"/>
    <property type="project" value="InterPro"/>
</dbReference>
<dbReference type="InterPro" id="IPR000182">
    <property type="entry name" value="GNAT_dom"/>
</dbReference>
<evidence type="ECO:0000256" key="2">
    <source>
        <dbReference type="ARBA" id="ARBA00023315"/>
    </source>
</evidence>
<evidence type="ECO:0000256" key="1">
    <source>
        <dbReference type="ARBA" id="ARBA00022679"/>
    </source>
</evidence>
<dbReference type="AlphaFoldDB" id="A0A8J4V5J4"/>
<dbReference type="PROSITE" id="PS51186">
    <property type="entry name" value="GNAT"/>
    <property type="match status" value="1"/>
</dbReference>
<proteinExistence type="predicted"/>
<keyword evidence="2" id="KW-0012">Acyltransferase</keyword>
<dbReference type="CDD" id="cd04301">
    <property type="entry name" value="NAT_SF"/>
    <property type="match status" value="1"/>
</dbReference>
<protein>
    <recommendedName>
        <fullName evidence="3">N-acetyltransferase domain-containing protein</fullName>
    </recommendedName>
</protein>
<dbReference type="Pfam" id="PF00583">
    <property type="entry name" value="Acetyltransf_1"/>
    <property type="match status" value="1"/>
</dbReference>
<sequence>MVPNNNSSNNNSIDNIILKLVTIDDILELQKIGRQTFYETFSAGNTEENMKKYLEEGFEIQKLIAEIHNTDSPIYFSIFDGRVIGYLKVNFGESQTELQDSKALEIERIYVIQEFQGRGVGQILYNKAIEIAKEKDVEYVWLGVWEFNPKALSFYKKNGFVEFSKHIFQLGDDKQTDIMMKIKLNK</sequence>
<evidence type="ECO:0000259" key="3">
    <source>
        <dbReference type="PROSITE" id="PS51186"/>
    </source>
</evidence>
<feature type="domain" description="N-acetyltransferase" evidence="3">
    <location>
        <begin position="16"/>
        <end position="185"/>
    </location>
</feature>
<dbReference type="EMBL" id="AJWJ01000138">
    <property type="protein sequence ID" value="KAF2074612.1"/>
    <property type="molecule type" value="Genomic_DNA"/>
</dbReference>
<evidence type="ECO:0000313" key="5">
    <source>
        <dbReference type="Proteomes" id="UP000695562"/>
    </source>
</evidence>
<dbReference type="InterPro" id="IPR016181">
    <property type="entry name" value="Acyl_CoA_acyltransferase"/>
</dbReference>
<comment type="caution">
    <text evidence="4">The sequence shown here is derived from an EMBL/GenBank/DDBJ whole genome shotgun (WGS) entry which is preliminary data.</text>
</comment>